<dbReference type="RefSeq" id="WP_346037403.1">
    <property type="nucleotide sequence ID" value="NZ_BAAALY010000023.1"/>
</dbReference>
<dbReference type="Pfam" id="PF01814">
    <property type="entry name" value="Hemerythrin"/>
    <property type="match status" value="1"/>
</dbReference>
<proteinExistence type="predicted"/>
<dbReference type="Proteomes" id="UP001501791">
    <property type="component" value="Unassembled WGS sequence"/>
</dbReference>
<dbReference type="EMBL" id="BAAALY010000023">
    <property type="protein sequence ID" value="GAA1563056.1"/>
    <property type="molecule type" value="Genomic_DNA"/>
</dbReference>
<sequence length="247" mass="27952">MPENIVNQGQDNLGEADTLTMTLFHSALRRDLERARIVLSTPSIPSRKRRRLGRHLQWVTHVLRWHHEGEDHYLWPLLIERAPEDRAVFDALEAEHESIDEPLLRLEAAARGLVAGRVEPAGAVEALEALEVPLLSHLAHEEGEGMRIVSRVLSHREWEFFEQRAWIDGFTLFETIRFFSWLCDGVRWTNRLRQRAGFPIALGPLLRPLSAIARVPGISVWAGSTSAAVKSCVDIAEPTRGTQTGQK</sequence>
<evidence type="ECO:0000313" key="3">
    <source>
        <dbReference type="Proteomes" id="UP001501791"/>
    </source>
</evidence>
<dbReference type="Gene3D" id="1.20.120.520">
    <property type="entry name" value="nmb1532 protein domain like"/>
    <property type="match status" value="1"/>
</dbReference>
<evidence type="ECO:0000313" key="2">
    <source>
        <dbReference type="EMBL" id="GAA1563056.1"/>
    </source>
</evidence>
<name>A0ABN2CUR9_9MICO</name>
<reference evidence="2 3" key="1">
    <citation type="journal article" date="2019" name="Int. J. Syst. Evol. Microbiol.">
        <title>The Global Catalogue of Microorganisms (GCM) 10K type strain sequencing project: providing services to taxonomists for standard genome sequencing and annotation.</title>
        <authorList>
            <consortium name="The Broad Institute Genomics Platform"/>
            <consortium name="The Broad Institute Genome Sequencing Center for Infectious Disease"/>
            <person name="Wu L."/>
            <person name="Ma J."/>
        </authorList>
    </citation>
    <scope>NUCLEOTIDE SEQUENCE [LARGE SCALE GENOMIC DNA]</scope>
    <source>
        <strain evidence="2 3">JCM 13319</strain>
    </source>
</reference>
<feature type="domain" description="Hemerythrin-like" evidence="1">
    <location>
        <begin position="21"/>
        <end position="143"/>
    </location>
</feature>
<dbReference type="CDD" id="cd12108">
    <property type="entry name" value="Hr-like"/>
    <property type="match status" value="1"/>
</dbReference>
<dbReference type="InterPro" id="IPR012312">
    <property type="entry name" value="Hemerythrin-like"/>
</dbReference>
<organism evidence="2 3">
    <name type="scientific">Brevibacterium picturae</name>
    <dbReference type="NCBI Taxonomy" id="260553"/>
    <lineage>
        <taxon>Bacteria</taxon>
        <taxon>Bacillati</taxon>
        <taxon>Actinomycetota</taxon>
        <taxon>Actinomycetes</taxon>
        <taxon>Micrococcales</taxon>
        <taxon>Brevibacteriaceae</taxon>
        <taxon>Brevibacterium</taxon>
    </lineage>
</organism>
<keyword evidence="3" id="KW-1185">Reference proteome</keyword>
<protein>
    <recommendedName>
        <fullName evidence="1">Hemerythrin-like domain-containing protein</fullName>
    </recommendedName>
</protein>
<accession>A0ABN2CUR9</accession>
<gene>
    <name evidence="2" type="ORF">GCM10009691_40850</name>
</gene>
<comment type="caution">
    <text evidence="2">The sequence shown here is derived from an EMBL/GenBank/DDBJ whole genome shotgun (WGS) entry which is preliminary data.</text>
</comment>
<evidence type="ECO:0000259" key="1">
    <source>
        <dbReference type="Pfam" id="PF01814"/>
    </source>
</evidence>